<evidence type="ECO:0000313" key="4">
    <source>
        <dbReference type="Proteomes" id="UP000699462"/>
    </source>
</evidence>
<dbReference type="SUPFAM" id="SSF56300">
    <property type="entry name" value="Metallo-dependent phosphatases"/>
    <property type="match status" value="1"/>
</dbReference>
<gene>
    <name evidence="3" type="ORF">P879_01881</name>
</gene>
<reference evidence="3 4" key="1">
    <citation type="submission" date="2019-07" db="EMBL/GenBank/DDBJ databases">
        <title>Annotation for the trematode Paragonimus westermani.</title>
        <authorList>
            <person name="Choi Y.-J."/>
        </authorList>
    </citation>
    <scope>NUCLEOTIDE SEQUENCE [LARGE SCALE GENOMIC DNA]</scope>
    <source>
        <strain evidence="3">180907_Pwestermani</strain>
    </source>
</reference>
<evidence type="ECO:0000313" key="3">
    <source>
        <dbReference type="EMBL" id="KAF8569293.1"/>
    </source>
</evidence>
<organism evidence="3 4">
    <name type="scientific">Paragonimus westermani</name>
    <dbReference type="NCBI Taxonomy" id="34504"/>
    <lineage>
        <taxon>Eukaryota</taxon>
        <taxon>Metazoa</taxon>
        <taxon>Spiralia</taxon>
        <taxon>Lophotrochozoa</taxon>
        <taxon>Platyhelminthes</taxon>
        <taxon>Trematoda</taxon>
        <taxon>Digenea</taxon>
        <taxon>Plagiorchiida</taxon>
        <taxon>Troglotremata</taxon>
        <taxon>Troglotrematidae</taxon>
        <taxon>Paragonimus</taxon>
    </lineage>
</organism>
<feature type="transmembrane region" description="Helical" evidence="1">
    <location>
        <begin position="445"/>
        <end position="462"/>
    </location>
</feature>
<evidence type="ECO:0000256" key="1">
    <source>
        <dbReference type="SAM" id="Phobius"/>
    </source>
</evidence>
<dbReference type="InterPro" id="IPR029052">
    <property type="entry name" value="Metallo-depent_PP-like"/>
</dbReference>
<keyword evidence="1 3" id="KW-0812">Transmembrane</keyword>
<dbReference type="AlphaFoldDB" id="A0A8T0DND2"/>
<dbReference type="PANTHER" id="PTHR14795:SF0">
    <property type="entry name" value="TRANSMEMBRANE PROTEIN 62"/>
    <property type="match status" value="1"/>
</dbReference>
<evidence type="ECO:0000259" key="2">
    <source>
        <dbReference type="Pfam" id="PF24384"/>
    </source>
</evidence>
<feature type="transmembrane region" description="Helical" evidence="1">
    <location>
        <begin position="421"/>
        <end position="439"/>
    </location>
</feature>
<feature type="transmembrane region" description="Helical" evidence="1">
    <location>
        <begin position="469"/>
        <end position="489"/>
    </location>
</feature>
<sequence length="582" mass="66559">MSFHMTFLLTFLFILSAIVFRLIYLVDIRSHAVAESELRTPILESTSSLTAADDLSNIFWFIQSYLDSFNVPRLNDDVNYFRQYGARGRLNTLSHLFTLGKPYGNYSFIALDVCPDPGLSRPLNFFGVLTQDTERALRRFIEITKNDNHTFWFGHYPTSTIVPSSVIRSLIGSSGFAYLCGHLHTWLGWAPKMYALQPHGFLELELGDWRDNRRYRILAVDHDLVSFVDVRFHATNASREWPIVLITNPKHANFLLPHKEPVSRIAHSTHIRILAWSKWPVVQVSVRVDDIPLGNATKSRVDMNTSTPNPLYVLPWDPSIWNTHSVHTIQVTVHDSAGNFRVVSQPFIVQGTPPWNFSFLASFLLNNDHTFNLRAVFYGLWFLLIGTLSLPRILNRIWTRRILCRTCLGTGVYRLSNCDNLMYPIVCYLVYVVTGPIFMGYLVQSHFGVVFSFGVYIAGTFVTESLTYFYELIQLLIFAPVLLGLIWHLGYRNTTHQTPASSEHSVKSDNYRAHCCSPRILHIPISLFLICSVFTVLQIRLCLFSVCYPYGVHALFLSPGRIGPLVLAWYLAYNSHVPAMSY</sequence>
<dbReference type="Proteomes" id="UP000699462">
    <property type="component" value="Unassembled WGS sequence"/>
</dbReference>
<dbReference type="InterPro" id="IPR056229">
    <property type="entry name" value="Ig_TMM62"/>
</dbReference>
<proteinExistence type="predicted"/>
<keyword evidence="1" id="KW-1133">Transmembrane helix</keyword>
<dbReference type="Pfam" id="PF24384">
    <property type="entry name" value="Ig_TMM62"/>
    <property type="match status" value="1"/>
</dbReference>
<feature type="transmembrane region" description="Helical" evidence="1">
    <location>
        <begin position="520"/>
        <end position="543"/>
    </location>
</feature>
<keyword evidence="1" id="KW-0472">Membrane</keyword>
<feature type="domain" description="TMEM62 Ig-like" evidence="2">
    <location>
        <begin position="240"/>
        <end position="352"/>
    </location>
</feature>
<feature type="transmembrane region" description="Helical" evidence="1">
    <location>
        <begin position="550"/>
        <end position="572"/>
    </location>
</feature>
<accession>A0A8T0DND2</accession>
<keyword evidence="4" id="KW-1185">Reference proteome</keyword>
<dbReference type="PANTHER" id="PTHR14795">
    <property type="entry name" value="HELICASE RELATED"/>
    <property type="match status" value="1"/>
</dbReference>
<dbReference type="OrthoDB" id="27234at2759"/>
<comment type="caution">
    <text evidence="3">The sequence shown here is derived from an EMBL/GenBank/DDBJ whole genome shotgun (WGS) entry which is preliminary data.</text>
</comment>
<dbReference type="EMBL" id="JTDF01001993">
    <property type="protein sequence ID" value="KAF8569293.1"/>
    <property type="molecule type" value="Genomic_DNA"/>
</dbReference>
<name>A0A8T0DND2_9TREM</name>
<protein>
    <submittedName>
        <fullName evidence="3">Transmembrane protein 62</fullName>
    </submittedName>
</protein>
<feature type="transmembrane region" description="Helical" evidence="1">
    <location>
        <begin position="375"/>
        <end position="394"/>
    </location>
</feature>